<feature type="domain" description="PHD-type" evidence="12">
    <location>
        <begin position="229"/>
        <end position="333"/>
    </location>
</feature>
<keyword evidence="6" id="KW-0805">Transcription regulation</keyword>
<proteinExistence type="predicted"/>
<feature type="compositionally biased region" description="Low complexity" evidence="10">
    <location>
        <begin position="9"/>
        <end position="21"/>
    </location>
</feature>
<dbReference type="CDD" id="cd15594">
    <property type="entry name" value="PHD2_KMT2C"/>
    <property type="match status" value="1"/>
</dbReference>
<organism evidence="13 14">
    <name type="scientific">Strigops habroptila</name>
    <name type="common">Kakapo</name>
    <dbReference type="NCBI Taxonomy" id="2489341"/>
    <lineage>
        <taxon>Eukaryota</taxon>
        <taxon>Metazoa</taxon>
        <taxon>Chordata</taxon>
        <taxon>Craniata</taxon>
        <taxon>Vertebrata</taxon>
        <taxon>Euteleostomi</taxon>
        <taxon>Archelosauria</taxon>
        <taxon>Archosauria</taxon>
        <taxon>Dinosauria</taxon>
        <taxon>Saurischia</taxon>
        <taxon>Theropoda</taxon>
        <taxon>Coelurosauria</taxon>
        <taxon>Aves</taxon>
        <taxon>Neognathae</taxon>
        <taxon>Neoaves</taxon>
        <taxon>Telluraves</taxon>
        <taxon>Australaves</taxon>
        <taxon>Psittaciformes</taxon>
        <taxon>Psittacidae</taxon>
        <taxon>Strigops</taxon>
    </lineage>
</organism>
<feature type="compositionally biased region" description="Acidic residues" evidence="10">
    <location>
        <begin position="67"/>
        <end position="84"/>
    </location>
</feature>
<feature type="compositionally biased region" description="Basic residues" evidence="10">
    <location>
        <begin position="53"/>
        <end position="62"/>
    </location>
</feature>
<keyword evidence="2" id="KW-0479">Metal-binding</keyword>
<evidence type="ECO:0000256" key="9">
    <source>
        <dbReference type="PROSITE-ProRule" id="PRU00146"/>
    </source>
</evidence>
<dbReference type="FunFam" id="3.30.40.10:FF:000095">
    <property type="entry name" value="Histone-lysine N-methyltransferase 2C"/>
    <property type="match status" value="1"/>
</dbReference>
<evidence type="ECO:0000256" key="4">
    <source>
        <dbReference type="ARBA" id="ARBA00022771"/>
    </source>
</evidence>
<comment type="subcellular location">
    <subcellularLocation>
        <location evidence="1">Nucleus</location>
    </subcellularLocation>
</comment>
<dbReference type="InterPro" id="IPR011011">
    <property type="entry name" value="Znf_FYVE_PHD"/>
</dbReference>
<dbReference type="SUPFAM" id="SSF57903">
    <property type="entry name" value="FYVE/PHD zinc finger"/>
    <property type="match status" value="3"/>
</dbReference>
<keyword evidence="8" id="KW-0539">Nucleus</keyword>
<feature type="region of interest" description="Disordered" evidence="10">
    <location>
        <begin position="165"/>
        <end position="213"/>
    </location>
</feature>
<evidence type="ECO:0000256" key="3">
    <source>
        <dbReference type="ARBA" id="ARBA00022737"/>
    </source>
</evidence>
<feature type="compositionally biased region" description="Polar residues" evidence="10">
    <location>
        <begin position="169"/>
        <end position="180"/>
    </location>
</feature>
<evidence type="ECO:0000256" key="1">
    <source>
        <dbReference type="ARBA" id="ARBA00004123"/>
    </source>
</evidence>
<dbReference type="GeneTree" id="ENSGT00940000166821"/>
<dbReference type="PANTHER" id="PTHR45888:SF1">
    <property type="entry name" value="HISTONE-LYSINE N-METHYLTRANSFERASE 2C"/>
    <property type="match status" value="1"/>
</dbReference>
<dbReference type="AlphaFoldDB" id="A0A672UD21"/>
<dbReference type="InterPro" id="IPR013083">
    <property type="entry name" value="Znf_RING/FYVE/PHD"/>
</dbReference>
<dbReference type="PROSITE" id="PS50016">
    <property type="entry name" value="ZF_PHD_2"/>
    <property type="match status" value="3"/>
</dbReference>
<accession>A0A672UD21</accession>
<feature type="compositionally biased region" description="Polar residues" evidence="10">
    <location>
        <begin position="647"/>
        <end position="669"/>
    </location>
</feature>
<dbReference type="PROSITE" id="PS00354">
    <property type="entry name" value="HMGI_Y"/>
    <property type="match status" value="1"/>
</dbReference>
<evidence type="ECO:0000256" key="6">
    <source>
        <dbReference type="ARBA" id="ARBA00023015"/>
    </source>
</evidence>
<dbReference type="InterPro" id="IPR001965">
    <property type="entry name" value="Znf_PHD"/>
</dbReference>
<reference evidence="13" key="3">
    <citation type="submission" date="2025-09" db="UniProtKB">
        <authorList>
            <consortium name="Ensembl"/>
        </authorList>
    </citation>
    <scope>IDENTIFICATION</scope>
</reference>
<keyword evidence="5" id="KW-0862">Zinc</keyword>
<feature type="region of interest" description="Disordered" evidence="10">
    <location>
        <begin position="635"/>
        <end position="675"/>
    </location>
</feature>
<evidence type="ECO:0000256" key="7">
    <source>
        <dbReference type="ARBA" id="ARBA00023163"/>
    </source>
</evidence>
<feature type="domain" description="PHD-type" evidence="11">
    <location>
        <begin position="390"/>
        <end position="440"/>
    </location>
</feature>
<sequence length="838" mass="91744">MSTEDKSLVVAVVEPPQQQQQPPEPGAPPSAAAATDKRPRGRPRKDGASPFQRARKKPRSRGKTAVEDEDSMDGLEAAETENTVETEVKEQSAEEDAQTEVDSTKQLTPVLQHSVSEESACSTASVGVEAKTSEQLCAFCYCGERSSLGQGDLKQFSPTPGYVIPWKNQPLNKSEASDSTDGACERTPRQNSVPRKQRGQKKSRSSIASCTSVSTQTASDDQVVKFWDELSLVGLPDDIDVQALFEPTGHCWAHHRCAEWSLGVCQTEEQLSVNVDKAVVSGSTERCAYCKHLGATIKCCEEKCTQMYHYPCAAGAGTFQDFSNLSLLCPDHIDQAPERSKEEANCAVCDSPGDLLDQLFCTTCGQHYHGMCLDIQVTPLKRAGWQCPDCKVCQNCKHSGEDNKMLVCDTCDKGYHTFCLQPVMDAVPTNGWKCKNCRVCAECGTRTSCQWHHNCLVCDSCYQQQDNLSCPFCEKLCLQDFQKDMLHCHMCKRWIHVECDRSPGSELESQLKDYICTLCKQGEGDQTQSCDVMDTSELIPEPDTIAVYLLTGIPVKGFLFRTEPLMWLYLVTGISPEEKAAQLETEVSVEINSAEVEMSPKKAPASGDSQTEKMMEAMEGVQAVVQQELDKQVEETQLPQGAVEVSEGSTVDSRSLPSVPETMTVTPEIQESENKGETCIPVEQLEIMKVQKDVEKGEIHEQSDTPALLEVETTSANEGVANKSPVGDKPIKSPAETYPSLPPSVNINKTHVSSSPDVSLDLHSARDVQHSQPPALPSAAGSALPTTYISVTPKIGMGKPAITKRKFSPGRPRSRQVSTLSVSLYIYEAHSSNFSVIL</sequence>
<keyword evidence="7" id="KW-0804">Transcription</keyword>
<dbReference type="GO" id="GO:0008270">
    <property type="term" value="F:zinc ion binding"/>
    <property type="evidence" value="ECO:0007669"/>
    <property type="project" value="UniProtKB-KW"/>
</dbReference>
<feature type="region of interest" description="Disordered" evidence="10">
    <location>
        <begin position="1"/>
        <end position="111"/>
    </location>
</feature>
<dbReference type="InterPro" id="IPR034732">
    <property type="entry name" value="EPHD"/>
</dbReference>
<dbReference type="PANTHER" id="PTHR45888">
    <property type="entry name" value="HL01030P-RELATED"/>
    <property type="match status" value="1"/>
</dbReference>
<protein>
    <recommendedName>
        <fullName evidence="15">Lysine methyltransferase 2C</fullName>
    </recommendedName>
</protein>
<dbReference type="Ensembl" id="ENSSHBT00005014118.1">
    <property type="protein sequence ID" value="ENSSHBP00005011709.1"/>
    <property type="gene ID" value="ENSSHBG00005010208.1"/>
</dbReference>
<feature type="domain" description="PHD-type" evidence="11">
    <location>
        <begin position="343"/>
        <end position="393"/>
    </location>
</feature>
<feature type="domain" description="PHD-type" evidence="11">
    <location>
        <begin position="452"/>
        <end position="522"/>
    </location>
</feature>
<feature type="compositionally biased region" description="Basic residues" evidence="10">
    <location>
        <begin position="195"/>
        <end position="204"/>
    </location>
</feature>
<evidence type="ECO:0000259" key="12">
    <source>
        <dbReference type="PROSITE" id="PS51805"/>
    </source>
</evidence>
<reference evidence="13 14" key="1">
    <citation type="submission" date="2019-11" db="EMBL/GenBank/DDBJ databases">
        <title>Strigops habroptila (kakapo) genome, bStrHab1, primary haplotype, v2.</title>
        <authorList>
            <person name="Jarvis E.D."/>
            <person name="Howard J."/>
            <person name="Rhie A."/>
            <person name="Phillippy A."/>
            <person name="Korlach J."/>
            <person name="Digby A."/>
            <person name="Iorns D."/>
            <person name="Eason D."/>
            <person name="Robertson B."/>
            <person name="Raemaekers T."/>
            <person name="Howe K."/>
            <person name="Lewin H."/>
            <person name="Damas J."/>
            <person name="Hastie A."/>
            <person name="Tracey A."/>
            <person name="Chow W."/>
            <person name="Fedrigo O."/>
        </authorList>
    </citation>
    <scope>NUCLEOTIDE SEQUENCE [LARGE SCALE GENOMIC DNA]</scope>
</reference>
<feature type="region of interest" description="Disordered" evidence="10">
    <location>
        <begin position="716"/>
        <end position="737"/>
    </location>
</feature>
<dbReference type="GO" id="GO:0045944">
    <property type="term" value="P:positive regulation of transcription by RNA polymerase II"/>
    <property type="evidence" value="ECO:0007669"/>
    <property type="project" value="TreeGrafter"/>
</dbReference>
<dbReference type="InterPro" id="IPR047004">
    <property type="entry name" value="KMT2C_PHD2"/>
</dbReference>
<dbReference type="GO" id="GO:0044666">
    <property type="term" value="C:MLL3/4 complex"/>
    <property type="evidence" value="ECO:0007669"/>
    <property type="project" value="InterPro"/>
</dbReference>
<reference evidence="13" key="2">
    <citation type="submission" date="2025-08" db="UniProtKB">
        <authorList>
            <consortium name="Ensembl"/>
        </authorList>
    </citation>
    <scope>IDENTIFICATION</scope>
</reference>
<dbReference type="PROSITE" id="PS51805">
    <property type="entry name" value="EPHD"/>
    <property type="match status" value="1"/>
</dbReference>
<evidence type="ECO:0000256" key="8">
    <source>
        <dbReference type="ARBA" id="ARBA00023242"/>
    </source>
</evidence>
<feature type="compositionally biased region" description="Polar residues" evidence="10">
    <location>
        <begin position="100"/>
        <end position="111"/>
    </location>
</feature>
<dbReference type="Gene3D" id="3.30.40.10">
    <property type="entry name" value="Zinc/RING finger domain, C3HC4 (zinc finger)"/>
    <property type="match status" value="3"/>
</dbReference>
<keyword evidence="3" id="KW-0677">Repeat</keyword>
<evidence type="ECO:0000256" key="5">
    <source>
        <dbReference type="ARBA" id="ARBA00022833"/>
    </source>
</evidence>
<dbReference type="InParanoid" id="A0A672UD21"/>
<dbReference type="InterPro" id="IPR019787">
    <property type="entry name" value="Znf_PHD-finger"/>
</dbReference>
<dbReference type="GO" id="GO:0003713">
    <property type="term" value="F:transcription coactivator activity"/>
    <property type="evidence" value="ECO:0007669"/>
    <property type="project" value="TreeGrafter"/>
</dbReference>
<evidence type="ECO:0000313" key="14">
    <source>
        <dbReference type="Proteomes" id="UP000472266"/>
    </source>
</evidence>
<keyword evidence="4 9" id="KW-0863">Zinc-finger</keyword>
<dbReference type="InterPro" id="IPR037877">
    <property type="entry name" value="PHD3_KMT2C"/>
</dbReference>
<evidence type="ECO:0000313" key="13">
    <source>
        <dbReference type="Ensembl" id="ENSSHBP00005011709.1"/>
    </source>
</evidence>
<dbReference type="CDD" id="cd15509">
    <property type="entry name" value="PHD1_KMT2C_like"/>
    <property type="match status" value="1"/>
</dbReference>
<dbReference type="Pfam" id="PF00628">
    <property type="entry name" value="PHD"/>
    <property type="match status" value="2"/>
</dbReference>
<dbReference type="GO" id="GO:0042800">
    <property type="term" value="F:histone H3K4 methyltransferase activity"/>
    <property type="evidence" value="ECO:0007669"/>
    <property type="project" value="InterPro"/>
</dbReference>
<dbReference type="InterPro" id="IPR000637">
    <property type="entry name" value="HMGI/Y_DNA-bd_CS"/>
</dbReference>
<dbReference type="Proteomes" id="UP000472266">
    <property type="component" value="Chromosome 1"/>
</dbReference>
<dbReference type="FunFam" id="3.30.40.10:FF:000080">
    <property type="entry name" value="Histone-lysine N-methyltransferase 2C"/>
    <property type="match status" value="1"/>
</dbReference>
<evidence type="ECO:0000256" key="2">
    <source>
        <dbReference type="ARBA" id="ARBA00022723"/>
    </source>
</evidence>
<evidence type="ECO:0000259" key="11">
    <source>
        <dbReference type="PROSITE" id="PS50016"/>
    </source>
</evidence>
<name>A0A672UD21_STRHB</name>
<dbReference type="OMA" id="THEIDSE"/>
<evidence type="ECO:0008006" key="15">
    <source>
        <dbReference type="Google" id="ProtNLM"/>
    </source>
</evidence>
<dbReference type="SMART" id="SM00249">
    <property type="entry name" value="PHD"/>
    <property type="match status" value="4"/>
</dbReference>
<dbReference type="Pfam" id="PF13771">
    <property type="entry name" value="zf-HC5HC2H"/>
    <property type="match status" value="1"/>
</dbReference>
<evidence type="ECO:0000256" key="10">
    <source>
        <dbReference type="SAM" id="MobiDB-lite"/>
    </source>
</evidence>
<dbReference type="CDD" id="cd15511">
    <property type="entry name" value="PHD3_KMT2C"/>
    <property type="match status" value="1"/>
</dbReference>
<keyword evidence="14" id="KW-1185">Reference proteome</keyword>